<proteinExistence type="predicted"/>
<organism evidence="1 2">
    <name type="scientific">Pyramidobacter piscolens W5455</name>
    <dbReference type="NCBI Taxonomy" id="352165"/>
    <lineage>
        <taxon>Bacteria</taxon>
        <taxon>Thermotogati</taxon>
        <taxon>Synergistota</taxon>
        <taxon>Synergistia</taxon>
        <taxon>Synergistales</taxon>
        <taxon>Dethiosulfovibrionaceae</taxon>
        <taxon>Pyramidobacter</taxon>
    </lineage>
</organism>
<dbReference type="Proteomes" id="UP000006462">
    <property type="component" value="Unassembled WGS sequence"/>
</dbReference>
<evidence type="ECO:0000313" key="2">
    <source>
        <dbReference type="Proteomes" id="UP000006462"/>
    </source>
</evidence>
<protein>
    <submittedName>
        <fullName evidence="1">Uncharacterized protein</fullName>
    </submittedName>
</protein>
<keyword evidence="2" id="KW-1185">Reference proteome</keyword>
<sequence length="48" mass="5812">MRTKAKNEASRLSSRVKILRNHMIFRKETFPFTWCIPVVEFSWLIKTN</sequence>
<evidence type="ECO:0000313" key="1">
    <source>
        <dbReference type="EMBL" id="EFB91906.1"/>
    </source>
</evidence>
<dbReference type="EMBL" id="ADFP01000011">
    <property type="protein sequence ID" value="EFB91906.1"/>
    <property type="molecule type" value="Genomic_DNA"/>
</dbReference>
<reference evidence="1 2" key="1">
    <citation type="submission" date="2009-12" db="EMBL/GenBank/DDBJ databases">
        <authorList>
            <person name="Shrivastava S."/>
            <person name="Madupu R."/>
            <person name="Durkin A.S."/>
            <person name="Torralba M."/>
            <person name="Methe B."/>
            <person name="Sutton G.G."/>
            <person name="Strausberg R.L."/>
            <person name="Nelson K.E."/>
        </authorList>
    </citation>
    <scope>NUCLEOTIDE SEQUENCE [LARGE SCALE GENOMIC DNA]</scope>
    <source>
        <strain evidence="1 2">W5455</strain>
    </source>
</reference>
<comment type="caution">
    <text evidence="1">The sequence shown here is derived from an EMBL/GenBank/DDBJ whole genome shotgun (WGS) entry which is preliminary data.</text>
</comment>
<name>A0ABM9ZY66_9BACT</name>
<accession>A0ABM9ZY66</accession>
<gene>
    <name evidence="1" type="ORF">HMPREF7215_1382</name>
</gene>